<keyword evidence="8" id="KW-1185">Reference proteome</keyword>
<dbReference type="Pfam" id="PF13180">
    <property type="entry name" value="PDZ_2"/>
    <property type="match status" value="1"/>
</dbReference>
<accession>A0A3L8P6F1</accession>
<dbReference type="InterPro" id="IPR001478">
    <property type="entry name" value="PDZ"/>
</dbReference>
<dbReference type="EMBL" id="RDBE01000001">
    <property type="protein sequence ID" value="RLV50835.1"/>
    <property type="molecule type" value="Genomic_DNA"/>
</dbReference>
<dbReference type="InterPro" id="IPR009003">
    <property type="entry name" value="Peptidase_S1_PA"/>
</dbReference>
<dbReference type="PRINTS" id="PR00834">
    <property type="entry name" value="PROTEASES2C"/>
</dbReference>
<evidence type="ECO:0000256" key="4">
    <source>
        <dbReference type="SAM" id="MobiDB-lite"/>
    </source>
</evidence>
<gene>
    <name evidence="7" type="ORF">D9V37_02460</name>
</gene>
<name>A0A3L8P6F1_9ACTN</name>
<evidence type="ECO:0000256" key="1">
    <source>
        <dbReference type="ARBA" id="ARBA00010541"/>
    </source>
</evidence>
<dbReference type="InterPro" id="IPR051201">
    <property type="entry name" value="Chloro_Bact_Ser_Proteases"/>
</dbReference>
<keyword evidence="5" id="KW-1133">Transmembrane helix</keyword>
<dbReference type="PANTHER" id="PTHR43343:SF3">
    <property type="entry name" value="PROTEASE DO-LIKE 8, CHLOROPLASTIC"/>
    <property type="match status" value="1"/>
</dbReference>
<keyword evidence="3" id="KW-0378">Hydrolase</keyword>
<dbReference type="Proteomes" id="UP000281708">
    <property type="component" value="Unassembled WGS sequence"/>
</dbReference>
<dbReference type="SUPFAM" id="SSF50156">
    <property type="entry name" value="PDZ domain-like"/>
    <property type="match status" value="1"/>
</dbReference>
<dbReference type="InterPro" id="IPR043504">
    <property type="entry name" value="Peptidase_S1_PA_chymotrypsin"/>
</dbReference>
<feature type="region of interest" description="Disordered" evidence="4">
    <location>
        <begin position="1"/>
        <end position="88"/>
    </location>
</feature>
<feature type="compositionally biased region" description="Basic residues" evidence="4">
    <location>
        <begin position="1"/>
        <end position="12"/>
    </location>
</feature>
<dbReference type="Gene3D" id="2.30.42.10">
    <property type="match status" value="1"/>
</dbReference>
<dbReference type="SUPFAM" id="SSF50494">
    <property type="entry name" value="Trypsin-like serine proteases"/>
    <property type="match status" value="1"/>
</dbReference>
<feature type="compositionally biased region" description="Basic residues" evidence="4">
    <location>
        <begin position="217"/>
        <end position="234"/>
    </location>
</feature>
<evidence type="ECO:0000259" key="6">
    <source>
        <dbReference type="PROSITE" id="PS50106"/>
    </source>
</evidence>
<feature type="compositionally biased region" description="Basic residues" evidence="4">
    <location>
        <begin position="132"/>
        <end position="143"/>
    </location>
</feature>
<feature type="compositionally biased region" description="Basic residues" evidence="4">
    <location>
        <begin position="160"/>
        <end position="178"/>
    </location>
</feature>
<organism evidence="7 8">
    <name type="scientific">Nocardioides mangrovicus</name>
    <dbReference type="NCBI Taxonomy" id="2478913"/>
    <lineage>
        <taxon>Bacteria</taxon>
        <taxon>Bacillati</taxon>
        <taxon>Actinomycetota</taxon>
        <taxon>Actinomycetes</taxon>
        <taxon>Propionibacteriales</taxon>
        <taxon>Nocardioidaceae</taxon>
        <taxon>Nocardioides</taxon>
    </lineage>
</organism>
<keyword evidence="5" id="KW-0472">Membrane</keyword>
<evidence type="ECO:0000256" key="2">
    <source>
        <dbReference type="ARBA" id="ARBA00022670"/>
    </source>
</evidence>
<dbReference type="InterPro" id="IPR001940">
    <property type="entry name" value="Peptidase_S1C"/>
</dbReference>
<dbReference type="AlphaFoldDB" id="A0A3L8P6F1"/>
<dbReference type="PROSITE" id="PS50106">
    <property type="entry name" value="PDZ"/>
    <property type="match status" value="1"/>
</dbReference>
<feature type="region of interest" description="Disordered" evidence="4">
    <location>
        <begin position="114"/>
        <end position="274"/>
    </location>
</feature>
<keyword evidence="2" id="KW-0645">Protease</keyword>
<dbReference type="SMART" id="SM00228">
    <property type="entry name" value="PDZ"/>
    <property type="match status" value="1"/>
</dbReference>
<feature type="compositionally biased region" description="Pro residues" evidence="4">
    <location>
        <begin position="39"/>
        <end position="56"/>
    </location>
</feature>
<dbReference type="Pfam" id="PF13365">
    <property type="entry name" value="Trypsin_2"/>
    <property type="match status" value="1"/>
</dbReference>
<comment type="caution">
    <text evidence="7">The sequence shown here is derived from an EMBL/GenBank/DDBJ whole genome shotgun (WGS) entry which is preliminary data.</text>
</comment>
<evidence type="ECO:0000313" key="8">
    <source>
        <dbReference type="Proteomes" id="UP000281708"/>
    </source>
</evidence>
<reference evidence="7 8" key="1">
    <citation type="submission" date="2018-10" db="EMBL/GenBank/DDBJ databases">
        <title>Marmoricola sp. 4Q3S-7 whole genome shotgun sequence.</title>
        <authorList>
            <person name="Li F."/>
        </authorList>
    </citation>
    <scope>NUCLEOTIDE SEQUENCE [LARGE SCALE GENOMIC DNA]</scope>
    <source>
        <strain evidence="7 8">4Q3S-7</strain>
    </source>
</reference>
<protein>
    <submittedName>
        <fullName evidence="7">PDZ domain-containing protein</fullName>
    </submittedName>
</protein>
<keyword evidence="5" id="KW-0812">Transmembrane</keyword>
<feature type="domain" description="PDZ" evidence="6">
    <location>
        <begin position="559"/>
        <end position="618"/>
    </location>
</feature>
<dbReference type="InterPro" id="IPR036034">
    <property type="entry name" value="PDZ_sf"/>
</dbReference>
<dbReference type="PANTHER" id="PTHR43343">
    <property type="entry name" value="PEPTIDASE S12"/>
    <property type="match status" value="1"/>
</dbReference>
<evidence type="ECO:0000313" key="7">
    <source>
        <dbReference type="EMBL" id="RLV50835.1"/>
    </source>
</evidence>
<feature type="compositionally biased region" description="Pro residues" evidence="4">
    <location>
        <begin position="256"/>
        <end position="274"/>
    </location>
</feature>
<evidence type="ECO:0000256" key="5">
    <source>
        <dbReference type="SAM" id="Phobius"/>
    </source>
</evidence>
<dbReference type="GO" id="GO:0004252">
    <property type="term" value="F:serine-type endopeptidase activity"/>
    <property type="evidence" value="ECO:0007669"/>
    <property type="project" value="InterPro"/>
</dbReference>
<evidence type="ECO:0000256" key="3">
    <source>
        <dbReference type="ARBA" id="ARBA00022801"/>
    </source>
</evidence>
<dbReference type="GO" id="GO:0006508">
    <property type="term" value="P:proteolysis"/>
    <property type="evidence" value="ECO:0007669"/>
    <property type="project" value="UniProtKB-KW"/>
</dbReference>
<comment type="similarity">
    <text evidence="1">Belongs to the peptidase S1C family.</text>
</comment>
<proteinExistence type="inferred from homology"/>
<sequence length="661" mass="68557">MRRRGAHLRGDRRRLEPQDGHRALPDPPRPLHAARRAVPPRPGPRPAALLRPPPAPGQLSDAPPRTPRRPGQCPGRRAAVRPGGGAGLVAHHELCGLPPAGRARGLDEVAAGRHVGGARRRAAAAARPARGALRRRRLGRGRRDRAGGPHPPGRPDRRRGGLGRCGGARHRGPHRRARGERAAGTEPPGAGADQLPDGLPGRRHRPGPESGPESGPARRRPRRQHRSRRRRHEASRKIGDVSDQEQPPGGEWTSPSTPPPPAPAPTPAAPAYQPPTYPLPPYPYAQPAQPVRPTARTSGWVWPVVALVALLVGLVGGVFGGLLAGRSVTGGDGSGGVLRVEKRTAAPLPANNRSVASVAQKLLPSTVQIIAEYDNDPRGATGSGFVLDRQGHVITNNHVVAAAAKDDGNIEIVDQNGTHSKATVVGRSSVYDVAVLKCPGCTGLTPAKLGSSTQMRVGETVIAFGSPLGLSSTVTSGIVSALDRPVTTGESQDDQSYINAVQTDAAINPGNSGGPLVDLQGQVIGMNSAIASMGSVTSDQSGSIGVGFAIPIEQVEITADQILRTGRAEYPVIGANVSSKENVDGAQITGVSSGEPASAAGLRAGDLVTKVDGKPITDSIGLVVAIRSHVRGDKLDLTVKRDGTTRQVTVTLSAKADASSG</sequence>
<feature type="transmembrane region" description="Helical" evidence="5">
    <location>
        <begin position="300"/>
        <end position="324"/>
    </location>
</feature>
<dbReference type="Gene3D" id="2.40.10.10">
    <property type="entry name" value="Trypsin-like serine proteases"/>
    <property type="match status" value="2"/>
</dbReference>
<feature type="compositionally biased region" description="Basic and acidic residues" evidence="4">
    <location>
        <begin position="13"/>
        <end position="24"/>
    </location>
</feature>